<protein>
    <submittedName>
        <fullName evidence="3">Prepilin peptidase</fullName>
    </submittedName>
</protein>
<feature type="transmembrane region" description="Helical" evidence="1">
    <location>
        <begin position="109"/>
        <end position="128"/>
    </location>
</feature>
<gene>
    <name evidence="3" type="ORF">JIN81_03505</name>
</gene>
<dbReference type="AlphaFoldDB" id="A0A934VF05"/>
<keyword evidence="1" id="KW-1133">Transmembrane helix</keyword>
<feature type="transmembrane region" description="Helical" evidence="1">
    <location>
        <begin position="6"/>
        <end position="28"/>
    </location>
</feature>
<feature type="domain" description="Prepilin peptidase A24 N-terminal" evidence="2">
    <location>
        <begin position="13"/>
        <end position="95"/>
    </location>
</feature>
<reference evidence="3" key="1">
    <citation type="submission" date="2021-01" db="EMBL/GenBank/DDBJ databases">
        <title>Modified the classification status of verrucomicrobia.</title>
        <authorList>
            <person name="Feng X."/>
        </authorList>
    </citation>
    <scope>NUCLEOTIDE SEQUENCE</scope>
    <source>
        <strain evidence="3">KCTC 22201</strain>
    </source>
</reference>
<feature type="transmembrane region" description="Helical" evidence="1">
    <location>
        <begin position="135"/>
        <end position="154"/>
    </location>
</feature>
<dbReference type="Proteomes" id="UP000658278">
    <property type="component" value="Unassembled WGS sequence"/>
</dbReference>
<dbReference type="PANTHER" id="PTHR30487">
    <property type="entry name" value="TYPE 4 PREPILIN-LIKE PROTEINS LEADER PEPTIDE-PROCESSING ENZYME"/>
    <property type="match status" value="1"/>
</dbReference>
<feature type="transmembrane region" description="Helical" evidence="1">
    <location>
        <begin position="174"/>
        <end position="194"/>
    </location>
</feature>
<dbReference type="Pfam" id="PF06750">
    <property type="entry name" value="A24_N_bact"/>
    <property type="match status" value="1"/>
</dbReference>
<dbReference type="GO" id="GO:0006465">
    <property type="term" value="P:signal peptide processing"/>
    <property type="evidence" value="ECO:0007669"/>
    <property type="project" value="TreeGrafter"/>
</dbReference>
<comment type="caution">
    <text evidence="3">The sequence shown here is derived from an EMBL/GenBank/DDBJ whole genome shotgun (WGS) entry which is preliminary data.</text>
</comment>
<evidence type="ECO:0000313" key="4">
    <source>
        <dbReference type="Proteomes" id="UP000658278"/>
    </source>
</evidence>
<dbReference type="PANTHER" id="PTHR30487:SF0">
    <property type="entry name" value="PREPILIN LEADER PEPTIDASE_N-METHYLTRANSFERASE-RELATED"/>
    <property type="match status" value="1"/>
</dbReference>
<feature type="transmembrane region" description="Helical" evidence="1">
    <location>
        <begin position="78"/>
        <end position="97"/>
    </location>
</feature>
<sequence length="377" mass="41620">MDHPVWLLVAFAIGSCIGSFLNVVIYRLPLGLSVNDPKRSFCPKCRGEIPMRRNIPLVSWLALRGKCFDCKAPISSRYFFVELLTGILFAVTFWVVVGRVGAGDFSVELLALIPLWFMVATFVAISFIDAEHLIIPLELTISGSIAGVLAAAAMPSLPDMIAWSSVNPGWLEGIWQSIIGWAIGFFGLWIVVLLGKLAFGRMEWIHEEPVEWRLEEPDDDEQPIMFHMADQSLAWWDIFYRPSDRLIIETESLEVDGNSCDPGTLVVADEGLTLPDGRKVPLEDLKSLSGTATKAVVPREAMGMGDVHLMGVVGAFFGWFGVFFALLAGSLYAILAAVLGRIGFGMRLPFGPFIVLGALTWLFGGWKLAVWYLDSLF</sequence>
<feature type="transmembrane region" description="Helical" evidence="1">
    <location>
        <begin position="350"/>
        <end position="373"/>
    </location>
</feature>
<organism evidence="3 4">
    <name type="scientific">Haloferula rosea</name>
    <dbReference type="NCBI Taxonomy" id="490093"/>
    <lineage>
        <taxon>Bacteria</taxon>
        <taxon>Pseudomonadati</taxon>
        <taxon>Verrucomicrobiota</taxon>
        <taxon>Verrucomicrobiia</taxon>
        <taxon>Verrucomicrobiales</taxon>
        <taxon>Verrucomicrobiaceae</taxon>
        <taxon>Haloferula</taxon>
    </lineage>
</organism>
<dbReference type="RefSeq" id="WP_234044434.1">
    <property type="nucleotide sequence ID" value="NZ_JAENII010000002.1"/>
</dbReference>
<dbReference type="EMBL" id="JAENII010000002">
    <property type="protein sequence ID" value="MBK1826070.1"/>
    <property type="molecule type" value="Genomic_DNA"/>
</dbReference>
<accession>A0A934VF05</accession>
<evidence type="ECO:0000256" key="1">
    <source>
        <dbReference type="SAM" id="Phobius"/>
    </source>
</evidence>
<evidence type="ECO:0000259" key="2">
    <source>
        <dbReference type="Pfam" id="PF06750"/>
    </source>
</evidence>
<keyword evidence="4" id="KW-1185">Reference proteome</keyword>
<keyword evidence="1" id="KW-0812">Transmembrane</keyword>
<dbReference type="GO" id="GO:0004190">
    <property type="term" value="F:aspartic-type endopeptidase activity"/>
    <property type="evidence" value="ECO:0007669"/>
    <property type="project" value="InterPro"/>
</dbReference>
<name>A0A934VF05_9BACT</name>
<proteinExistence type="predicted"/>
<feature type="transmembrane region" description="Helical" evidence="1">
    <location>
        <begin position="309"/>
        <end position="338"/>
    </location>
</feature>
<keyword evidence="1" id="KW-0472">Membrane</keyword>
<dbReference type="InterPro" id="IPR010627">
    <property type="entry name" value="Prepilin_pept_A24_N"/>
</dbReference>
<dbReference type="GO" id="GO:0005886">
    <property type="term" value="C:plasma membrane"/>
    <property type="evidence" value="ECO:0007669"/>
    <property type="project" value="UniProtKB-SubCell"/>
</dbReference>
<evidence type="ECO:0000313" key="3">
    <source>
        <dbReference type="EMBL" id="MBK1826070.1"/>
    </source>
</evidence>
<dbReference type="InterPro" id="IPR050882">
    <property type="entry name" value="Prepilin_peptidase/N-MTase"/>
</dbReference>